<reference evidence="5" key="2">
    <citation type="submission" date="2019-06" db="EMBL/GenBank/DDBJ databases">
        <title>Genomics analysis of Aphanomyces spp. identifies a new class of oomycete effector associated with host adaptation.</title>
        <authorList>
            <person name="Gaulin E."/>
        </authorList>
    </citation>
    <scope>NUCLEOTIDE SEQUENCE</scope>
    <source>
        <strain evidence="5">CBS 578.67</strain>
    </source>
</reference>
<dbReference type="SUPFAM" id="SSF54791">
    <property type="entry name" value="Eukaryotic type KH-domain (KH-domain type I)"/>
    <property type="match status" value="4"/>
</dbReference>
<sequence length="598" mass="63713">MADNDPVARARAIAARLAAAVPDMSVLGKRKSRWEEGDPTGMDGKKRKKVYIPVDKYPDINFMGLLIGPRGSNQKRMETLSGSKILIRGKGSSKEPTGDADENEDLHVLITADTDAQIARAQREVEDILFNPDQAMKLKQEQLRQVAENNNSYDGHYGPGSGGGGDDHTTLNMPVPRNLVGLIIGKGGETIRELQGKSGAHIQVARENEVNVNATERTVMCSGTPAQLEMAKQLITDLLSDRMHGGQFIGQGESMKMPVPNDKVGLIIGRQGATVKGVQQRTGASIVIPPAADSDNPGYRTLIVTGSHEAREKARVEINMLVNDQHQLIPSGANTIYMQIPNERVGIVIGRGGSTVKAIQDRSNVKVQIPNTIDPGSMPEVRTICISGSSMDAIAMAKAEIDAILMGDDSGSGGGGRNSRYNSSSHYGDQSSQYGYDQQQYAQQYQYTYEQYQAYYQQAGLNPDGTAAVAATAAAGTSATTDGTAAAATTTADPNDPNAYWNGYYEYAAYYGVDAANAAWGVTAAAAAEGSAAATTTDGATTAAPAEEEKKTDEVLLIFTFLCCACCFGRVCLPILAAEVRRPAVSCLLTTTRQRQSG</sequence>
<dbReference type="Pfam" id="PF00013">
    <property type="entry name" value="KH_1"/>
    <property type="match status" value="3"/>
</dbReference>
<feature type="compositionally biased region" description="Low complexity" evidence="3">
    <location>
        <begin position="418"/>
        <end position="432"/>
    </location>
</feature>
<organism evidence="6 7">
    <name type="scientific">Aphanomyces stellatus</name>
    <dbReference type="NCBI Taxonomy" id="120398"/>
    <lineage>
        <taxon>Eukaryota</taxon>
        <taxon>Sar</taxon>
        <taxon>Stramenopiles</taxon>
        <taxon>Oomycota</taxon>
        <taxon>Saprolegniomycetes</taxon>
        <taxon>Saprolegniales</taxon>
        <taxon>Verrucalvaceae</taxon>
        <taxon>Aphanomyces</taxon>
    </lineage>
</organism>
<dbReference type="PROSITE" id="PS50084">
    <property type="entry name" value="KH_TYPE_1"/>
    <property type="match status" value="4"/>
</dbReference>
<proteinExistence type="predicted"/>
<name>A0A485LAJ5_9STRA</name>
<keyword evidence="1" id="KW-0677">Repeat</keyword>
<keyword evidence="2" id="KW-0694">RNA-binding</keyword>
<accession>A0A485LAJ5</accession>
<evidence type="ECO:0000259" key="4">
    <source>
        <dbReference type="SMART" id="SM00322"/>
    </source>
</evidence>
<evidence type="ECO:0000313" key="7">
    <source>
        <dbReference type="Proteomes" id="UP000332933"/>
    </source>
</evidence>
<dbReference type="EMBL" id="VJMH01006400">
    <property type="protein sequence ID" value="KAF0689960.1"/>
    <property type="molecule type" value="Genomic_DNA"/>
</dbReference>
<gene>
    <name evidence="6" type="primary">Aste57867_18604</name>
    <name evidence="5" type="ORF">As57867_018542</name>
    <name evidence="6" type="ORF">ASTE57867_18604</name>
</gene>
<dbReference type="PANTHER" id="PTHR10288">
    <property type="entry name" value="KH DOMAIN CONTAINING RNA BINDING PROTEIN"/>
    <property type="match status" value="1"/>
</dbReference>
<dbReference type="CDD" id="cd02395">
    <property type="entry name" value="KH-I_BBP"/>
    <property type="match status" value="1"/>
</dbReference>
<dbReference type="InterPro" id="IPR036612">
    <property type="entry name" value="KH_dom_type_1_sf"/>
</dbReference>
<feature type="domain" description="K Homology" evidence="4">
    <location>
        <begin position="44"/>
        <end position="130"/>
    </location>
</feature>
<feature type="region of interest" description="Disordered" evidence="3">
    <location>
        <begin position="410"/>
        <end position="432"/>
    </location>
</feature>
<feature type="domain" description="K Homology" evidence="4">
    <location>
        <begin position="167"/>
        <end position="240"/>
    </location>
</feature>
<evidence type="ECO:0000256" key="1">
    <source>
        <dbReference type="ARBA" id="ARBA00022737"/>
    </source>
</evidence>
<dbReference type="Gene3D" id="3.30.1370.10">
    <property type="entry name" value="K Homology domain, type 1"/>
    <property type="match status" value="4"/>
</dbReference>
<reference evidence="6 7" key="1">
    <citation type="submission" date="2019-03" db="EMBL/GenBank/DDBJ databases">
        <authorList>
            <person name="Gaulin E."/>
            <person name="Dumas B."/>
        </authorList>
    </citation>
    <scope>NUCLEOTIDE SEQUENCE [LARGE SCALE GENOMIC DNA]</scope>
    <source>
        <strain evidence="6">CBS 568.67</strain>
    </source>
</reference>
<dbReference type="Pfam" id="PF22675">
    <property type="entry name" value="KH-I_KHDC4-BBP"/>
    <property type="match status" value="1"/>
</dbReference>
<dbReference type="GO" id="GO:0003723">
    <property type="term" value="F:RNA binding"/>
    <property type="evidence" value="ECO:0007669"/>
    <property type="project" value="UniProtKB-UniRule"/>
</dbReference>
<feature type="domain" description="K Homology" evidence="4">
    <location>
        <begin position="251"/>
        <end position="323"/>
    </location>
</feature>
<keyword evidence="7" id="KW-1185">Reference proteome</keyword>
<feature type="domain" description="K Homology" evidence="4">
    <location>
        <begin position="332"/>
        <end position="406"/>
    </location>
</feature>
<dbReference type="EMBL" id="CAADRA010006421">
    <property type="protein sequence ID" value="VFT95339.1"/>
    <property type="molecule type" value="Genomic_DNA"/>
</dbReference>
<dbReference type="SMART" id="SM00322">
    <property type="entry name" value="KH"/>
    <property type="match status" value="4"/>
</dbReference>
<dbReference type="InterPro" id="IPR055256">
    <property type="entry name" value="KH_1_KHDC4/BBP-like"/>
</dbReference>
<evidence type="ECO:0000256" key="2">
    <source>
        <dbReference type="PROSITE-ProRule" id="PRU00117"/>
    </source>
</evidence>
<dbReference type="Proteomes" id="UP000332933">
    <property type="component" value="Unassembled WGS sequence"/>
</dbReference>
<dbReference type="AlphaFoldDB" id="A0A485LAJ5"/>
<protein>
    <submittedName>
        <fullName evidence="6">Aste57867_18604 protein</fullName>
    </submittedName>
</protein>
<dbReference type="InterPro" id="IPR004088">
    <property type="entry name" value="KH_dom_type_1"/>
</dbReference>
<evidence type="ECO:0000313" key="6">
    <source>
        <dbReference type="EMBL" id="VFT95339.1"/>
    </source>
</evidence>
<dbReference type="InterPro" id="IPR004087">
    <property type="entry name" value="KH_dom"/>
</dbReference>
<dbReference type="OrthoDB" id="5204190at2759"/>
<dbReference type="CDD" id="cd00105">
    <property type="entry name" value="KH-I"/>
    <property type="match status" value="1"/>
</dbReference>
<evidence type="ECO:0000256" key="3">
    <source>
        <dbReference type="SAM" id="MobiDB-lite"/>
    </source>
</evidence>
<evidence type="ECO:0000313" key="5">
    <source>
        <dbReference type="EMBL" id="KAF0689960.1"/>
    </source>
</evidence>